<feature type="region of interest" description="Disordered" evidence="9">
    <location>
        <begin position="393"/>
        <end position="499"/>
    </location>
</feature>
<feature type="compositionally biased region" description="Basic and acidic residues" evidence="9">
    <location>
        <begin position="411"/>
        <end position="439"/>
    </location>
</feature>
<dbReference type="Gene3D" id="2.30.29.30">
    <property type="entry name" value="Pleckstrin-homology domain (PH domain)/Phosphotyrosine-binding domain (PTB)"/>
    <property type="match status" value="1"/>
</dbReference>
<dbReference type="PANTHER" id="PTHR45872">
    <property type="entry name" value="RHO GUANINE NUCLEOTIDE EXCHANGE FACTOR 2, ISOFORM D"/>
    <property type="match status" value="1"/>
</dbReference>
<dbReference type="PROSITE" id="PS00741">
    <property type="entry name" value="DH_1"/>
    <property type="match status" value="1"/>
</dbReference>
<keyword evidence="6" id="KW-0344">Guanine-nucleotide releasing factor</keyword>
<dbReference type="SUPFAM" id="SSF48097">
    <property type="entry name" value="Regulator of G-protein signaling, RGS"/>
    <property type="match status" value="1"/>
</dbReference>
<sequence length="1179" mass="130352">MKQASQILRKMLDQEEAELQALQEELTLSPSPSLEQRIQSAKRRAHQVKIKIQQDDGARFVESGAYYMKAGEGGPTAESTDGDLEAWRLQIIGPEEDDDEDPCAMNEMDGLFLDIEMLKSRPAHMTVFMRYIFSQLLDPSHLLFFLSVEAYLGSAPKDARALAPQICAHFLDPDAPLKIRIREDYMSDIESRLQAQEDIRGPLSELQQQVLPDIQEQIQDYRSKQLLGLGALFGEGDLQQLDGDPVKERQVVDKQVTALWEILSKHEQDRSGPLASAVILYLRHSGIKLRESRLPGLAVERDRWLTFFPKTKKLSGTKRDGEDRKRNPILKYIGNKPRGNQPTSLVPLSPTPVRPGSVRNIIQQFENHQPDPAGGGEEAEGVFDGATQRLSTSSLAEQIGSESPTVSVRLARSESLKAQGEGRRRGTGEEAVPRSRSDVDMEICGSEHPLHYSTSSSTSSNSARSLENSTPPYTPRSGRRSVEPPVELLPGTPALDEDNGEFQNWQEMVDPQTLVALGPREVDRQAVIYELYTTEASHLRTLRVLDQVFFQKMRAVMSTEQLACIFPNLPQVYNLHASLCESMKNLRESPIVQGIGDIMLSRFEGVAGEEFQEKASLLCSQQSQALELIKNKQRKDPQFAHIIQECEASPHCRRLQLKDLLVSEMQRLTKYPLLLDNIIKHSDPVSSDLLHLQRAQACCRGILQAVNEVVRETEHKQRLIQYQRRLDLTPLERQANPITAQFKNLDLTTKKMIHEGPLTWRVSKDKATEVQALLLSDLLVLLQRGPDERLVLRCPTRWLGGGASGDLKITSCPVVRLDSLLVRSVATDNKALYLISTSEGQIYELAAGTSSEKNIWKDLLEKSISLASASSASASNGLHPASASALKSGTYPSEGSFSEGSVCIETDAANDDNQVSITTPANQSQAFLVDKGREGRGGRVAESALQDVETLRRLIFRDFEDDGWSYDSDDTPTNDDGEGSPSQEEDEETEALPLEAGVQVVRKAKGAGSASIPGDFTDDVSIHSNQSDSPKGGTSADGNTFYLVLPQELGGTQTEETSTSPPFYGEGQDTPSPYPLGQSQEENERQAVRQSQSGLVAQSPLISSVEEIFSTIEQLMDKLQQLREIEAAHHQLLLTLTDQPFNQVSGDSVQTMPTDVTASIEQCGKDASPTQPEIQSTGF</sequence>
<feature type="region of interest" description="Disordered" evidence="9">
    <location>
        <begin position="962"/>
        <end position="1039"/>
    </location>
</feature>
<dbReference type="SUPFAM" id="SSF48065">
    <property type="entry name" value="DBL homology domain (DH-domain)"/>
    <property type="match status" value="1"/>
</dbReference>
<protein>
    <recommendedName>
        <fullName evidence="10">DH domain-containing protein</fullName>
    </recommendedName>
</protein>
<gene>
    <name evidence="11" type="ORF">SKAU_G00032690</name>
</gene>
<dbReference type="InterPro" id="IPR041020">
    <property type="entry name" value="PH_16"/>
</dbReference>
<dbReference type="EMBL" id="JAINUF010000001">
    <property type="protein sequence ID" value="KAJ8382491.1"/>
    <property type="molecule type" value="Genomic_DNA"/>
</dbReference>
<feature type="region of interest" description="Disordered" evidence="9">
    <location>
        <begin position="1051"/>
        <end position="1096"/>
    </location>
</feature>
<evidence type="ECO:0000256" key="7">
    <source>
        <dbReference type="ARBA" id="ARBA00023054"/>
    </source>
</evidence>
<evidence type="ECO:0000256" key="9">
    <source>
        <dbReference type="SAM" id="MobiDB-lite"/>
    </source>
</evidence>
<dbReference type="PROSITE" id="PS50010">
    <property type="entry name" value="DH_2"/>
    <property type="match status" value="1"/>
</dbReference>
<dbReference type="GO" id="GO:0007186">
    <property type="term" value="P:G protein-coupled receptor signaling pathway"/>
    <property type="evidence" value="ECO:0007669"/>
    <property type="project" value="TreeGrafter"/>
</dbReference>
<organism evidence="11 12">
    <name type="scientific">Synaphobranchus kaupii</name>
    <name type="common">Kaup's arrowtooth eel</name>
    <dbReference type="NCBI Taxonomy" id="118154"/>
    <lineage>
        <taxon>Eukaryota</taxon>
        <taxon>Metazoa</taxon>
        <taxon>Chordata</taxon>
        <taxon>Craniata</taxon>
        <taxon>Vertebrata</taxon>
        <taxon>Euteleostomi</taxon>
        <taxon>Actinopterygii</taxon>
        <taxon>Neopterygii</taxon>
        <taxon>Teleostei</taxon>
        <taxon>Anguilliformes</taxon>
        <taxon>Synaphobranchidae</taxon>
        <taxon>Synaphobranchus</taxon>
    </lineage>
</organism>
<dbReference type="SUPFAM" id="SSF50729">
    <property type="entry name" value="PH domain-like"/>
    <property type="match status" value="1"/>
</dbReference>
<evidence type="ECO:0000313" key="11">
    <source>
        <dbReference type="EMBL" id="KAJ8382491.1"/>
    </source>
</evidence>
<dbReference type="Pfam" id="PF00621">
    <property type="entry name" value="RhoGEF"/>
    <property type="match status" value="1"/>
</dbReference>
<evidence type="ECO:0000256" key="1">
    <source>
        <dbReference type="ARBA" id="ARBA00004370"/>
    </source>
</evidence>
<feature type="region of interest" description="Disordered" evidence="9">
    <location>
        <begin position="334"/>
        <end position="356"/>
    </location>
</feature>
<evidence type="ECO:0000313" key="12">
    <source>
        <dbReference type="Proteomes" id="UP001152622"/>
    </source>
</evidence>
<name>A0A9Q1GFA4_SYNKA</name>
<proteinExistence type="predicted"/>
<dbReference type="GO" id="GO:0016020">
    <property type="term" value="C:membrane"/>
    <property type="evidence" value="ECO:0007669"/>
    <property type="project" value="UniProtKB-SubCell"/>
</dbReference>
<comment type="caution">
    <text evidence="11">The sequence shown here is derived from an EMBL/GenBank/DDBJ whole genome shotgun (WGS) entry which is preliminary data.</text>
</comment>
<dbReference type="InterPro" id="IPR035899">
    <property type="entry name" value="DBL_dom_sf"/>
</dbReference>
<evidence type="ECO:0000259" key="10">
    <source>
        <dbReference type="PROSITE" id="PS50010"/>
    </source>
</evidence>
<keyword evidence="4" id="KW-0963">Cytoplasm</keyword>
<dbReference type="SMART" id="SM00325">
    <property type="entry name" value="RhoGEF"/>
    <property type="match status" value="1"/>
</dbReference>
<dbReference type="GO" id="GO:0035556">
    <property type="term" value="P:intracellular signal transduction"/>
    <property type="evidence" value="ECO:0007669"/>
    <property type="project" value="InterPro"/>
</dbReference>
<evidence type="ECO:0000256" key="3">
    <source>
        <dbReference type="ARBA" id="ARBA00022468"/>
    </source>
</evidence>
<dbReference type="GO" id="GO:0001664">
    <property type="term" value="F:G protein-coupled receptor binding"/>
    <property type="evidence" value="ECO:0007669"/>
    <property type="project" value="TreeGrafter"/>
</dbReference>
<keyword evidence="5" id="KW-0597">Phosphoprotein</keyword>
<dbReference type="Proteomes" id="UP001152622">
    <property type="component" value="Chromosome 1"/>
</dbReference>
<keyword evidence="8" id="KW-0472">Membrane</keyword>
<dbReference type="AlphaFoldDB" id="A0A9Q1GFA4"/>
<dbReference type="GO" id="GO:0005096">
    <property type="term" value="F:GTPase activator activity"/>
    <property type="evidence" value="ECO:0007669"/>
    <property type="project" value="UniProtKB-KW"/>
</dbReference>
<feature type="compositionally biased region" description="Polar residues" evidence="9">
    <location>
        <begin position="393"/>
        <end position="406"/>
    </location>
</feature>
<evidence type="ECO:0000256" key="6">
    <source>
        <dbReference type="ARBA" id="ARBA00022658"/>
    </source>
</evidence>
<dbReference type="OrthoDB" id="2272012at2759"/>
<dbReference type="Gene3D" id="1.20.900.10">
    <property type="entry name" value="Dbl homology (DH) domain"/>
    <property type="match status" value="1"/>
</dbReference>
<keyword evidence="7" id="KW-0175">Coiled coil</keyword>
<dbReference type="Gene3D" id="1.10.167.10">
    <property type="entry name" value="Regulator of G-protein Signalling 4, domain 2"/>
    <property type="match status" value="1"/>
</dbReference>
<dbReference type="Pfam" id="PF09128">
    <property type="entry name" value="RGS-like"/>
    <property type="match status" value="1"/>
</dbReference>
<feature type="compositionally biased region" description="Acidic residues" evidence="9">
    <location>
        <begin position="962"/>
        <end position="990"/>
    </location>
</feature>
<dbReference type="SMART" id="SM00233">
    <property type="entry name" value="PH"/>
    <property type="match status" value="1"/>
</dbReference>
<evidence type="ECO:0000256" key="5">
    <source>
        <dbReference type="ARBA" id="ARBA00022553"/>
    </source>
</evidence>
<keyword evidence="3" id="KW-0343">GTPase activation</keyword>
<dbReference type="InterPro" id="IPR036305">
    <property type="entry name" value="RGS_sf"/>
</dbReference>
<dbReference type="InterPro" id="IPR015212">
    <property type="entry name" value="RGS-like_dom"/>
</dbReference>
<comment type="subcellular location">
    <subcellularLocation>
        <location evidence="2">Cytoplasm</location>
    </subcellularLocation>
    <subcellularLocation>
        <location evidence="1">Membrane</location>
    </subcellularLocation>
</comment>
<dbReference type="GO" id="GO:0005085">
    <property type="term" value="F:guanyl-nucleotide exchange factor activity"/>
    <property type="evidence" value="ECO:0007669"/>
    <property type="project" value="UniProtKB-KW"/>
</dbReference>
<keyword evidence="12" id="KW-1185">Reference proteome</keyword>
<dbReference type="PANTHER" id="PTHR45872:SF1">
    <property type="entry name" value="RHO GUANINE NUCLEOTIDE EXCHANGE FACTOR 11"/>
    <property type="match status" value="1"/>
</dbReference>
<dbReference type="Pfam" id="PF17838">
    <property type="entry name" value="PH_16"/>
    <property type="match status" value="1"/>
</dbReference>
<dbReference type="FunFam" id="1.20.900.10:FF:000006">
    <property type="entry name" value="Rho guanine nucleotide exchange factor (GEF) 11"/>
    <property type="match status" value="1"/>
</dbReference>
<evidence type="ECO:0000256" key="8">
    <source>
        <dbReference type="ARBA" id="ARBA00023136"/>
    </source>
</evidence>
<dbReference type="InterPro" id="IPR044926">
    <property type="entry name" value="RGS_subdomain_2"/>
</dbReference>
<dbReference type="InterPro" id="IPR001849">
    <property type="entry name" value="PH_domain"/>
</dbReference>
<dbReference type="InterPro" id="IPR001331">
    <property type="entry name" value="GDS_CDC24_CS"/>
</dbReference>
<dbReference type="GO" id="GO:0005737">
    <property type="term" value="C:cytoplasm"/>
    <property type="evidence" value="ECO:0007669"/>
    <property type="project" value="UniProtKB-SubCell"/>
</dbReference>
<reference evidence="11" key="1">
    <citation type="journal article" date="2023" name="Science">
        <title>Genome structures resolve the early diversification of teleost fishes.</title>
        <authorList>
            <person name="Parey E."/>
            <person name="Louis A."/>
            <person name="Montfort J."/>
            <person name="Bouchez O."/>
            <person name="Roques C."/>
            <person name="Iampietro C."/>
            <person name="Lluch J."/>
            <person name="Castinel A."/>
            <person name="Donnadieu C."/>
            <person name="Desvignes T."/>
            <person name="Floi Bucao C."/>
            <person name="Jouanno E."/>
            <person name="Wen M."/>
            <person name="Mejri S."/>
            <person name="Dirks R."/>
            <person name="Jansen H."/>
            <person name="Henkel C."/>
            <person name="Chen W.J."/>
            <person name="Zahm M."/>
            <person name="Cabau C."/>
            <person name="Klopp C."/>
            <person name="Thompson A.W."/>
            <person name="Robinson-Rechavi M."/>
            <person name="Braasch I."/>
            <person name="Lecointre G."/>
            <person name="Bobe J."/>
            <person name="Postlethwait J.H."/>
            <person name="Berthelot C."/>
            <person name="Roest Crollius H."/>
            <person name="Guiguen Y."/>
        </authorList>
    </citation>
    <scope>NUCLEOTIDE SEQUENCE</scope>
    <source>
        <strain evidence="11">WJC10195</strain>
    </source>
</reference>
<feature type="compositionally biased region" description="Polar residues" evidence="9">
    <location>
        <begin position="1051"/>
        <end position="1061"/>
    </location>
</feature>
<evidence type="ECO:0000256" key="2">
    <source>
        <dbReference type="ARBA" id="ARBA00004496"/>
    </source>
</evidence>
<evidence type="ECO:0000256" key="4">
    <source>
        <dbReference type="ARBA" id="ARBA00022490"/>
    </source>
</evidence>
<accession>A0A9Q1GFA4</accession>
<dbReference type="InterPro" id="IPR011993">
    <property type="entry name" value="PH-like_dom_sf"/>
</dbReference>
<feature type="domain" description="DH" evidence="10">
    <location>
        <begin position="523"/>
        <end position="709"/>
    </location>
</feature>
<dbReference type="CDD" id="cd00160">
    <property type="entry name" value="RhoGEF"/>
    <property type="match status" value="1"/>
</dbReference>
<dbReference type="InterPro" id="IPR000219">
    <property type="entry name" value="DH_dom"/>
</dbReference>
<feature type="compositionally biased region" description="Low complexity" evidence="9">
    <location>
        <begin position="453"/>
        <end position="470"/>
    </location>
</feature>